<evidence type="ECO:0000256" key="1">
    <source>
        <dbReference type="ARBA" id="ARBA00022741"/>
    </source>
</evidence>
<dbReference type="InterPro" id="IPR006674">
    <property type="entry name" value="HD_domain"/>
</dbReference>
<protein>
    <recommendedName>
        <fullName evidence="2">HD domain-containing protein</fullName>
    </recommendedName>
</protein>
<accession>A0A2M6WQG1</accession>
<dbReference type="AlphaFoldDB" id="A0A2M6WQG1"/>
<dbReference type="PROSITE" id="PS51831">
    <property type="entry name" value="HD"/>
    <property type="match status" value="1"/>
</dbReference>
<organism evidence="3 4">
    <name type="scientific">Candidatus Falkowbacteria bacterium CG10_big_fil_rev_8_21_14_0_10_38_22</name>
    <dbReference type="NCBI Taxonomy" id="1974564"/>
    <lineage>
        <taxon>Bacteria</taxon>
        <taxon>Candidatus Falkowiibacteriota</taxon>
    </lineage>
</organism>
<dbReference type="Gene3D" id="1.10.3090.10">
    <property type="entry name" value="cca-adding enzyme, domain 2"/>
    <property type="match status" value="1"/>
</dbReference>
<evidence type="ECO:0000313" key="4">
    <source>
        <dbReference type="Proteomes" id="UP000228964"/>
    </source>
</evidence>
<dbReference type="InterPro" id="IPR050124">
    <property type="entry name" value="tRNA_CCA-adding_enzyme"/>
</dbReference>
<dbReference type="SUPFAM" id="SSF109604">
    <property type="entry name" value="HD-domain/PDEase-like"/>
    <property type="match status" value="1"/>
</dbReference>
<keyword evidence="1" id="KW-0547">Nucleotide-binding</keyword>
<name>A0A2M6WQG1_9BACT</name>
<dbReference type="PANTHER" id="PTHR47545">
    <property type="entry name" value="MULTIFUNCTIONAL CCA PROTEIN"/>
    <property type="match status" value="1"/>
</dbReference>
<dbReference type="Proteomes" id="UP000228964">
    <property type="component" value="Unassembled WGS sequence"/>
</dbReference>
<dbReference type="GO" id="GO:0000166">
    <property type="term" value="F:nucleotide binding"/>
    <property type="evidence" value="ECO:0007669"/>
    <property type="project" value="UniProtKB-KW"/>
</dbReference>
<reference evidence="4" key="1">
    <citation type="submission" date="2017-09" db="EMBL/GenBank/DDBJ databases">
        <title>Depth-based differentiation of microbial function through sediment-hosted aquifers and enrichment of novel symbionts in the deep terrestrial subsurface.</title>
        <authorList>
            <person name="Probst A.J."/>
            <person name="Ladd B."/>
            <person name="Jarett J.K."/>
            <person name="Geller-Mcgrath D.E."/>
            <person name="Sieber C.M.K."/>
            <person name="Emerson J.B."/>
            <person name="Anantharaman K."/>
            <person name="Thomas B.C."/>
            <person name="Malmstrom R."/>
            <person name="Stieglmeier M."/>
            <person name="Klingl A."/>
            <person name="Woyke T."/>
            <person name="Ryan C.M."/>
            <person name="Banfield J.F."/>
        </authorList>
    </citation>
    <scope>NUCLEOTIDE SEQUENCE [LARGE SCALE GENOMIC DNA]</scope>
</reference>
<dbReference type="NCBIfam" id="TIGR00277">
    <property type="entry name" value="HDIG"/>
    <property type="match status" value="1"/>
</dbReference>
<dbReference type="EMBL" id="PFAO01000055">
    <property type="protein sequence ID" value="PIT94974.1"/>
    <property type="molecule type" value="Genomic_DNA"/>
</dbReference>
<feature type="domain" description="HD" evidence="2">
    <location>
        <begin position="57"/>
        <end position="148"/>
    </location>
</feature>
<evidence type="ECO:0000313" key="3">
    <source>
        <dbReference type="EMBL" id="PIT94974.1"/>
    </source>
</evidence>
<sequence length="148" mass="16960">MTKLYMSIEKYNKKELLNISDVTIEKLKSGDLIQELPEIYELKEVIENTIGHINRSVFNHTLDVLENLEKLINKNNKKQLLILAVLFHDVGKKETLRIKDGKTSCPGHESVSAEKTANILKRFHLSPAEKDYVVRIISNHGKLHDLMG</sequence>
<dbReference type="Pfam" id="PF01966">
    <property type="entry name" value="HD"/>
    <property type="match status" value="1"/>
</dbReference>
<comment type="caution">
    <text evidence="3">The sequence shown here is derived from an EMBL/GenBank/DDBJ whole genome shotgun (WGS) entry which is preliminary data.</text>
</comment>
<dbReference type="InterPro" id="IPR006675">
    <property type="entry name" value="HDIG_dom"/>
</dbReference>
<evidence type="ECO:0000259" key="2">
    <source>
        <dbReference type="PROSITE" id="PS51831"/>
    </source>
</evidence>
<proteinExistence type="predicted"/>
<gene>
    <name evidence="3" type="ORF">COT96_02270</name>
</gene>